<protein>
    <submittedName>
        <fullName evidence="1">Uncharacterized protein</fullName>
    </submittedName>
</protein>
<sequence length="56" mass="6146">MARAGKAIEALKEISEGVDEQIKSAVAGLRRHDLNRFQAARTKLQEAIALLLEVES</sequence>
<dbReference type="AlphaFoldDB" id="A0A0F9GE13"/>
<gene>
    <name evidence="1" type="ORF">LCGC14_2195670</name>
</gene>
<organism evidence="1">
    <name type="scientific">marine sediment metagenome</name>
    <dbReference type="NCBI Taxonomy" id="412755"/>
    <lineage>
        <taxon>unclassified sequences</taxon>
        <taxon>metagenomes</taxon>
        <taxon>ecological metagenomes</taxon>
    </lineage>
</organism>
<dbReference type="EMBL" id="LAZR01028832">
    <property type="protein sequence ID" value="KKL61397.1"/>
    <property type="molecule type" value="Genomic_DNA"/>
</dbReference>
<name>A0A0F9GE13_9ZZZZ</name>
<evidence type="ECO:0000313" key="1">
    <source>
        <dbReference type="EMBL" id="KKL61397.1"/>
    </source>
</evidence>
<accession>A0A0F9GE13</accession>
<proteinExistence type="predicted"/>
<comment type="caution">
    <text evidence="1">The sequence shown here is derived from an EMBL/GenBank/DDBJ whole genome shotgun (WGS) entry which is preliminary data.</text>
</comment>
<reference evidence="1" key="1">
    <citation type="journal article" date="2015" name="Nature">
        <title>Complex archaea that bridge the gap between prokaryotes and eukaryotes.</title>
        <authorList>
            <person name="Spang A."/>
            <person name="Saw J.H."/>
            <person name="Jorgensen S.L."/>
            <person name="Zaremba-Niedzwiedzka K."/>
            <person name="Martijn J."/>
            <person name="Lind A.E."/>
            <person name="van Eijk R."/>
            <person name="Schleper C."/>
            <person name="Guy L."/>
            <person name="Ettema T.J."/>
        </authorList>
    </citation>
    <scope>NUCLEOTIDE SEQUENCE</scope>
</reference>